<evidence type="ECO:0000259" key="8">
    <source>
        <dbReference type="Pfam" id="PF12842"/>
    </source>
</evidence>
<dbReference type="GO" id="GO:0000932">
    <property type="term" value="C:P-body"/>
    <property type="evidence" value="ECO:0007669"/>
    <property type="project" value="TreeGrafter"/>
</dbReference>
<dbReference type="PANTHER" id="PTHR13162">
    <property type="entry name" value="CCR4-NOT TRANSCRIPTION COMPLEX"/>
    <property type="match status" value="1"/>
</dbReference>
<feature type="region of interest" description="Disordered" evidence="6">
    <location>
        <begin position="1326"/>
        <end position="1381"/>
    </location>
</feature>
<feature type="compositionally biased region" description="Low complexity" evidence="6">
    <location>
        <begin position="1152"/>
        <end position="1197"/>
    </location>
</feature>
<evidence type="ECO:0000256" key="1">
    <source>
        <dbReference type="ARBA" id="ARBA00004123"/>
    </source>
</evidence>
<dbReference type="PANTHER" id="PTHR13162:SF8">
    <property type="entry name" value="CCR4-NOT TRANSCRIPTION COMPLEX SUBUNIT 1"/>
    <property type="match status" value="1"/>
</dbReference>
<name>A0A5A8D538_CAFRO</name>
<gene>
    <name evidence="11" type="ORF">FNF28_05442</name>
</gene>
<dbReference type="Pfam" id="PF04054">
    <property type="entry name" value="Not1"/>
    <property type="match status" value="1"/>
</dbReference>
<evidence type="ECO:0000256" key="5">
    <source>
        <dbReference type="ARBA" id="ARBA00023242"/>
    </source>
</evidence>
<organism evidence="11 12">
    <name type="scientific">Cafeteria roenbergensis</name>
    <name type="common">Marine flagellate</name>
    <dbReference type="NCBI Taxonomy" id="33653"/>
    <lineage>
        <taxon>Eukaryota</taxon>
        <taxon>Sar</taxon>
        <taxon>Stramenopiles</taxon>
        <taxon>Bigyra</taxon>
        <taxon>Opalozoa</taxon>
        <taxon>Bicosoecida</taxon>
        <taxon>Cafeteriaceae</taxon>
        <taxon>Cafeteria</taxon>
    </lineage>
</organism>
<evidence type="ECO:0008006" key="13">
    <source>
        <dbReference type="Google" id="ProtNLM"/>
    </source>
</evidence>
<feature type="domain" description="CCR4-Not complex component Not1 C-terminal" evidence="7">
    <location>
        <begin position="2356"/>
        <end position="2704"/>
    </location>
</feature>
<feature type="compositionally biased region" description="Gly residues" evidence="6">
    <location>
        <begin position="1213"/>
        <end position="1231"/>
    </location>
</feature>
<keyword evidence="2" id="KW-0678">Repressor</keyword>
<evidence type="ECO:0000256" key="4">
    <source>
        <dbReference type="ARBA" id="ARBA00023163"/>
    </source>
</evidence>
<evidence type="ECO:0000313" key="12">
    <source>
        <dbReference type="Proteomes" id="UP000324907"/>
    </source>
</evidence>
<dbReference type="InterPro" id="IPR007196">
    <property type="entry name" value="CCR4-Not_Not1_C"/>
</dbReference>
<keyword evidence="5" id="KW-0539">Nucleus</keyword>
<dbReference type="Gene3D" id="1.25.40.800">
    <property type="match status" value="1"/>
</dbReference>
<feature type="compositionally biased region" description="Low complexity" evidence="6">
    <location>
        <begin position="1232"/>
        <end position="1259"/>
    </location>
</feature>
<dbReference type="InterPro" id="IPR040398">
    <property type="entry name" value="Not1"/>
</dbReference>
<dbReference type="GO" id="GO:0000288">
    <property type="term" value="P:nuclear-transcribed mRNA catabolic process, deadenylation-dependent decay"/>
    <property type="evidence" value="ECO:0007669"/>
    <property type="project" value="TreeGrafter"/>
</dbReference>
<evidence type="ECO:0000259" key="7">
    <source>
        <dbReference type="Pfam" id="PF04054"/>
    </source>
</evidence>
<protein>
    <recommendedName>
        <fullName evidence="13">CCR4-NOT transcription complex subunit 1</fullName>
    </recommendedName>
</protein>
<dbReference type="Pfam" id="PF12842">
    <property type="entry name" value="DUF3819"/>
    <property type="match status" value="1"/>
</dbReference>
<keyword evidence="4" id="KW-0804">Transcription</keyword>
<accession>A0A5A8D538</accession>
<feature type="region of interest" description="Disordered" evidence="6">
    <location>
        <begin position="1848"/>
        <end position="1882"/>
    </location>
</feature>
<dbReference type="Gene3D" id="1.25.40.790">
    <property type="match status" value="1"/>
</dbReference>
<evidence type="ECO:0000256" key="6">
    <source>
        <dbReference type="SAM" id="MobiDB-lite"/>
    </source>
</evidence>
<feature type="domain" description="CCR4-NOT transcription complex subunit 1 TTP binding" evidence="10">
    <location>
        <begin position="897"/>
        <end position="1062"/>
    </location>
</feature>
<dbReference type="InterPro" id="IPR024557">
    <property type="entry name" value="CNOT1_dom_4"/>
</dbReference>
<comment type="caution">
    <text evidence="11">The sequence shown here is derived from an EMBL/GenBank/DDBJ whole genome shotgun (WGS) entry which is preliminary data.</text>
</comment>
<evidence type="ECO:0000259" key="10">
    <source>
        <dbReference type="Pfam" id="PF16417"/>
    </source>
</evidence>
<dbReference type="InterPro" id="IPR032193">
    <property type="entry name" value="CNOT1_TTP_bind"/>
</dbReference>
<sequence>MAAQHNFASPAYWHIQALVGDLRADNAAEALSELEHVFSLYGEDARAFALSQLVPLLDASRPKSLPKLSPKASLARQLIIGLATKPNFVSLLARALQTCIVESRTCRALGVPVPDKAAAGSLSDGMLDALCEALLLPQPVQVAVGLGLAFVSSTAVATAAFRFVRARVRLYSAASPAADRLPFAVFHPLLFLLRTHPASLAEPKDTNDLIARLHSAHPNAIAAVPALPVIQGPVALVDTLTLPAQGEAARAASSDTEVATMLLHWGRSEDAAAARAAAEGAAAIGPTGARRNAAARAASSSSTVIQSAATSDDAAERAAAAVAELSRFGPRDAGALAPLAGLVDDVVGVVLDLGPGCSRSPAAFRAALAVAGRGPSSGSHGKGLRELSPDEAAALLVGMANADAALSAAATGPPLSGSAVSSFLTATVRSPEGREGARVASSASSWGFSTVCAVLSADHPRLDWRAVARAIDMPAVAASAGPTPEEGGAASAAGPIATQEAFAAVASAIAVCSRKPFPAEVLLERWHNAHAQLAALRFAVEAPADVVSFAQVPALMEPLANSEAGSGTANQAWCAVGLYRSLVRLAHAGGLQPACLEVVKQGQKRAPELLLLGLAHARAEAGEAQSGEDIHVLRGRMYEALLSSSLGPAISAAPTSKELGAAERRLLRQSAAAAPADLSPSALQVELLKRLIRISPALAVNSVVHLAVVLSQASDRRQAAAIAEASKSDRAAAAVAEVSVGSADDPMRALGCFVTRGVAFLRMAGMRPREVVGNLHTVSALAIAAASVLVVWGPGAGTPAAEAAEASAAVDEALTAVLAQDADASDRAARAIATTLSRFAGASTSTRSDASLPTLFSADCIMPLFRPLREAAARLSPDLRSSIRSVFDSCLAADPGVARAAEDEDLDEADKFLSRVFSRDTTVAAAVSELRALVASDGGPGGARHAPAMHGSSPQRLVKRIVSSLFDEQANFHGYPLPELLTVAELMAGMISAGLVAGPTARTALTTAHSALARPIEKPEEVSMAKFAVWFTAAALPVLAELPEAALSIASLPLLRSHVPPLPELAAALHAAASPGMEAILASRQPGASADFRPPDGKIFRQHVARGRDSVSSWTGDALARLGAAVDKAVAGGLAAPAPQGRFAPKDGQHHGAGPSSAGFAPPSSSTPSSAVMASAPVPATSSASSSSGLPQLPSSMAATSAMSGLTQQSGTGQPGSGAGAGAGAGAGGPARFGAPGQSLAQSQQHQPAAQHPMQVAQQGRSFADKVSTIVAQLTSGSFIDLPDHGGPQSGLVPPDAPQPAPSAARREASAKQMRAVLTALANEQPVHPDIDEHMDDTDDGPSAASGAGAAADDDSTAAGDDGAAASAAASSRPSLPQPANSVTNSVNFALNNLDKSSIHKAVQAISDLAAAGPAERAWLAEHVNGRACNEPQHAEIIRTVLTMVKPASVIDDVRAVTVEHVCAAMAKPGPRTNSKDRTRIKNLGTFLGQLTLAMDRPLLARELDLRSLILEAYETGRLVSVVQFVVELLKSSKNSRVFTLSNPWMRAIFCLLREISEVPFLKLIVLFAIEVLFRDFEAAVTDFPSSDLLRFRRKPEVKGNPDFLETATPESVPGLTGGQSETADELAKSARLAVIPGLSRLVSVPLGLGIQEAVDMRSLRNAAITAVNATILEVVRSVTERESSVAVATTQCLVDKDFAADSSQKRMSAAASLMAAHLAGALAQAKSLEVIPRALEKRVRLALVTARNVQSAKPGSLDQATRAIEEANRALCCALVEQAAMAKASTDAVAALHPQLDERAAAAEHSIPLREPTLPIGLPSELTVSRDGLSQRQLDVYRSFDRSIATGSSRAGRGVAGSGPATASAGSMAAPGAAGRGMPYDMHQAGRGGAPHGAAQGARPAQLDGHEALQEARSILQKLIKDARERSAVGIGDLPPSHTIFNSLRSVATLPARLAPSVRLQLTGEVARVVFLALVELAASPLPRQTLLVALMILRRSMHMQAMRDLCVDVAGWLSRLAPAAARSVPFLAALVAGKLVKTDQLDAAVADMASKREATPSGKIGPSVTLAAALLYRVCVNERLAEPTDFARTAAAIAEEVSHVPGGEASPQMAVVNALEAISAGRDPMASISASMRVELEAMDPKIAPGTIIAGRAMAVATEIMAQAEAEQARAGFAGAAPHDAMLQRPGAQAGHPGHSQSGTRRPPGRATDRMFHDYMQMLTKQKVLKSDTALERFVRVTITLCVQSCAAKSTLVPAEAASPETSAAGNPRTRLTYLGVDALSKLVVLLLKASATAGDKLATLSKVLDVSARTLLLDAEANAGPGGPFDQRPYLRLFSNLMHDVILPRADAEVNAASARYSIHVLTAFCNTLHSLRPTRLACFALAWQALASHRALLARLIAAPAHAGWPLLRRLLVDQLRFLSVVCRAGVGSRAARVVYKGVLRTVLGIVHDAPEFLADHHHWVCEVLPPSCMQLRNLVLSAFPNRMRLPDPFTPALKVDQLEPMASPPRIVGDPAESLPSELRELLDTCLAAAEPAEAVAPAVADLLRSSPEELRATGARFSWSRVSAFVLTVGIRTVGSESGASIDVPSTPGFGLLRALLDTLEADGRYLLLSAIANQLRYPNSHTHLFSMATLLLFQEARDDAIKEQLTRVLLERLIVCRPHPWGLLITYIELIKQRRYRFWEHSFTRSSPDILQLLEKVAQSCLVTKPEA</sequence>
<feature type="domain" description="CCR4-NOT transcription complex subunit 1 CAF1-binding" evidence="9">
    <location>
        <begin position="1377"/>
        <end position="1596"/>
    </location>
</feature>
<keyword evidence="3" id="KW-0805">Transcription regulation</keyword>
<comment type="subcellular location">
    <subcellularLocation>
        <location evidence="1">Nucleus</location>
    </subcellularLocation>
</comment>
<feature type="region of interest" description="Disordered" evidence="6">
    <location>
        <begin position="1137"/>
        <end position="1261"/>
    </location>
</feature>
<evidence type="ECO:0000259" key="9">
    <source>
        <dbReference type="Pfam" id="PF16415"/>
    </source>
</evidence>
<dbReference type="Gene3D" id="1.25.40.840">
    <property type="entry name" value="CCR4-NOT transcription complex subunit 1 TTP binding domain"/>
    <property type="match status" value="1"/>
</dbReference>
<feature type="region of interest" description="Disordered" evidence="6">
    <location>
        <begin position="2186"/>
        <end position="2210"/>
    </location>
</feature>
<dbReference type="GO" id="GO:0017148">
    <property type="term" value="P:negative regulation of translation"/>
    <property type="evidence" value="ECO:0007669"/>
    <property type="project" value="InterPro"/>
</dbReference>
<dbReference type="InterPro" id="IPR032191">
    <property type="entry name" value="CNOT1_CAF1_bind"/>
</dbReference>
<dbReference type="Proteomes" id="UP000324907">
    <property type="component" value="Unassembled WGS sequence"/>
</dbReference>
<feature type="compositionally biased region" description="Low complexity" evidence="6">
    <location>
        <begin position="1848"/>
        <end position="1880"/>
    </location>
</feature>
<dbReference type="Gene3D" id="1.25.40.180">
    <property type="match status" value="1"/>
</dbReference>
<dbReference type="GO" id="GO:0030015">
    <property type="term" value="C:CCR4-NOT core complex"/>
    <property type="evidence" value="ECO:0007669"/>
    <property type="project" value="InterPro"/>
</dbReference>
<proteinExistence type="predicted"/>
<dbReference type="Pfam" id="PF16417">
    <property type="entry name" value="CNOT1_TTP_bind"/>
    <property type="match status" value="1"/>
</dbReference>
<dbReference type="InterPro" id="IPR038535">
    <property type="entry name" value="CNOT1_TTP_bind_sf"/>
</dbReference>
<feature type="region of interest" description="Disordered" evidence="6">
    <location>
        <begin position="1280"/>
        <end position="1313"/>
    </location>
</feature>
<dbReference type="EMBL" id="VLTL01000110">
    <property type="protein sequence ID" value="KAA0160486.1"/>
    <property type="molecule type" value="Genomic_DNA"/>
</dbReference>
<reference evidence="11 12" key="1">
    <citation type="submission" date="2019-07" db="EMBL/GenBank/DDBJ databases">
        <title>Genomes of Cafeteria roenbergensis.</title>
        <authorList>
            <person name="Fischer M.G."/>
            <person name="Hackl T."/>
            <person name="Roman M."/>
        </authorList>
    </citation>
    <scope>NUCLEOTIDE SEQUENCE [LARGE SCALE GENOMIC DNA]</scope>
    <source>
        <strain evidence="11 12">RCC970-E3</strain>
    </source>
</reference>
<evidence type="ECO:0000256" key="2">
    <source>
        <dbReference type="ARBA" id="ARBA00022491"/>
    </source>
</evidence>
<dbReference type="GO" id="GO:0060090">
    <property type="term" value="F:molecular adaptor activity"/>
    <property type="evidence" value="ECO:0007669"/>
    <property type="project" value="TreeGrafter"/>
</dbReference>
<feature type="compositionally biased region" description="Low complexity" evidence="6">
    <location>
        <begin position="1341"/>
        <end position="1372"/>
    </location>
</feature>
<evidence type="ECO:0000313" key="11">
    <source>
        <dbReference type="EMBL" id="KAA0160486.1"/>
    </source>
</evidence>
<dbReference type="Pfam" id="PF16415">
    <property type="entry name" value="CNOT1_CAF1_bind"/>
    <property type="match status" value="1"/>
</dbReference>
<dbReference type="GO" id="GO:0005634">
    <property type="term" value="C:nucleus"/>
    <property type="evidence" value="ECO:0007669"/>
    <property type="project" value="UniProtKB-SubCell"/>
</dbReference>
<evidence type="ECO:0000256" key="3">
    <source>
        <dbReference type="ARBA" id="ARBA00023015"/>
    </source>
</evidence>
<feature type="domain" description="CCR4-NOT transcription complex subunit 1" evidence="8">
    <location>
        <begin position="1660"/>
        <end position="1802"/>
    </location>
</feature>